<dbReference type="AlphaFoldDB" id="A0A9D4MNZ6"/>
<evidence type="ECO:0000313" key="2">
    <source>
        <dbReference type="EMBL" id="KAH3880790.1"/>
    </source>
</evidence>
<dbReference type="Proteomes" id="UP000828390">
    <property type="component" value="Unassembled WGS sequence"/>
</dbReference>
<accession>A0A9D4MNZ6</accession>
<feature type="transmembrane region" description="Helical" evidence="1">
    <location>
        <begin position="130"/>
        <end position="149"/>
    </location>
</feature>
<evidence type="ECO:0000256" key="1">
    <source>
        <dbReference type="SAM" id="Phobius"/>
    </source>
</evidence>
<proteinExistence type="predicted"/>
<keyword evidence="1" id="KW-0472">Membrane</keyword>
<comment type="caution">
    <text evidence="2">The sequence shown here is derived from an EMBL/GenBank/DDBJ whole genome shotgun (WGS) entry which is preliminary data.</text>
</comment>
<organism evidence="2 3">
    <name type="scientific">Dreissena polymorpha</name>
    <name type="common">Zebra mussel</name>
    <name type="synonym">Mytilus polymorpha</name>
    <dbReference type="NCBI Taxonomy" id="45954"/>
    <lineage>
        <taxon>Eukaryota</taxon>
        <taxon>Metazoa</taxon>
        <taxon>Spiralia</taxon>
        <taxon>Lophotrochozoa</taxon>
        <taxon>Mollusca</taxon>
        <taxon>Bivalvia</taxon>
        <taxon>Autobranchia</taxon>
        <taxon>Heteroconchia</taxon>
        <taxon>Euheterodonta</taxon>
        <taxon>Imparidentia</taxon>
        <taxon>Neoheterodontei</taxon>
        <taxon>Myida</taxon>
        <taxon>Dreissenoidea</taxon>
        <taxon>Dreissenidae</taxon>
        <taxon>Dreissena</taxon>
    </lineage>
</organism>
<name>A0A9D4MNZ6_DREPO</name>
<reference evidence="2" key="1">
    <citation type="journal article" date="2019" name="bioRxiv">
        <title>The Genome of the Zebra Mussel, Dreissena polymorpha: A Resource for Invasive Species Research.</title>
        <authorList>
            <person name="McCartney M.A."/>
            <person name="Auch B."/>
            <person name="Kono T."/>
            <person name="Mallez S."/>
            <person name="Zhang Y."/>
            <person name="Obille A."/>
            <person name="Becker A."/>
            <person name="Abrahante J.E."/>
            <person name="Garbe J."/>
            <person name="Badalamenti J.P."/>
            <person name="Herman A."/>
            <person name="Mangelson H."/>
            <person name="Liachko I."/>
            <person name="Sullivan S."/>
            <person name="Sone E.D."/>
            <person name="Koren S."/>
            <person name="Silverstein K.A.T."/>
            <person name="Beckman K.B."/>
            <person name="Gohl D.M."/>
        </authorList>
    </citation>
    <scope>NUCLEOTIDE SEQUENCE</scope>
    <source>
        <strain evidence="2">Duluth1</strain>
        <tissue evidence="2">Whole animal</tissue>
    </source>
</reference>
<gene>
    <name evidence="2" type="ORF">DPMN_004712</name>
</gene>
<dbReference type="EMBL" id="JAIWYP010000001">
    <property type="protein sequence ID" value="KAH3880790.1"/>
    <property type="molecule type" value="Genomic_DNA"/>
</dbReference>
<protein>
    <submittedName>
        <fullName evidence="2">Uncharacterized protein</fullName>
    </submittedName>
</protein>
<reference evidence="2" key="2">
    <citation type="submission" date="2020-11" db="EMBL/GenBank/DDBJ databases">
        <authorList>
            <person name="McCartney M.A."/>
            <person name="Auch B."/>
            <person name="Kono T."/>
            <person name="Mallez S."/>
            <person name="Becker A."/>
            <person name="Gohl D.M."/>
            <person name="Silverstein K.A.T."/>
            <person name="Koren S."/>
            <person name="Bechman K.B."/>
            <person name="Herman A."/>
            <person name="Abrahante J.E."/>
            <person name="Garbe J."/>
        </authorList>
    </citation>
    <scope>NUCLEOTIDE SEQUENCE</scope>
    <source>
        <strain evidence="2">Duluth1</strain>
        <tissue evidence="2">Whole animal</tissue>
    </source>
</reference>
<keyword evidence="1" id="KW-1133">Transmembrane helix</keyword>
<keyword evidence="1" id="KW-0812">Transmembrane</keyword>
<sequence length="158" mass="18313">MLWTKFRTDRQMDGQTGPITISPQKKNSAGIIRNKRAKMALVRSPERSRFIQSLPNVKLDLDIVQTFSLYTYREKCPAYWRPYINKANVLTNFHINQLTGTIFELNSHIKETNVLTKFHENWAKNVTSRVFTCFHYIPGIIFFSVLSVLDQLGSGKTN</sequence>
<keyword evidence="3" id="KW-1185">Reference proteome</keyword>
<evidence type="ECO:0000313" key="3">
    <source>
        <dbReference type="Proteomes" id="UP000828390"/>
    </source>
</evidence>